<comment type="caution">
    <text evidence="2">The sequence shown here is derived from an EMBL/GenBank/DDBJ whole genome shotgun (WGS) entry which is preliminary data.</text>
</comment>
<evidence type="ECO:0000313" key="2">
    <source>
        <dbReference type="EMBL" id="OGM01100.1"/>
    </source>
</evidence>
<keyword evidence="1" id="KW-0812">Transmembrane</keyword>
<dbReference type="Proteomes" id="UP000176988">
    <property type="component" value="Unassembled WGS sequence"/>
</dbReference>
<accession>A0A1F7WE83</accession>
<evidence type="ECO:0008006" key="4">
    <source>
        <dbReference type="Google" id="ProtNLM"/>
    </source>
</evidence>
<keyword evidence="1" id="KW-0472">Membrane</keyword>
<dbReference type="InterPro" id="IPR025333">
    <property type="entry name" value="DUF4239"/>
</dbReference>
<feature type="transmembrane region" description="Helical" evidence="1">
    <location>
        <begin position="35"/>
        <end position="54"/>
    </location>
</feature>
<dbReference type="Pfam" id="PF14023">
    <property type="entry name" value="Bestrophin-like"/>
    <property type="match status" value="1"/>
</dbReference>
<gene>
    <name evidence="2" type="ORF">A2480_02940</name>
</gene>
<evidence type="ECO:0000313" key="3">
    <source>
        <dbReference type="Proteomes" id="UP000176988"/>
    </source>
</evidence>
<sequence length="275" mass="31484">MRFWRTVRIVLVPVIIIAAAFLVPRFELFFDTSNLLSMVTFLFTIVIGFFIASATSNYLSLQSLITQEDSALMGIFSLGCLIEPKKKKALIEAIDRYLIACLEFDFSSYVSGTRKEFKELIRVVDSIKPDNKEFAPLIQNLHDKKSVCVQSRQGALLAARRVVRPIHWLILILLTLLIFVFLFILRDVNLLSNLIIGILAVAAYLLLDLLYEIDTNVFLDDIMTYVDVEQVFHVIGRPVYYPELAFKRPGFKPEFGTHRIGFRDTKGRLKIKLVS</sequence>
<protein>
    <recommendedName>
        <fullName evidence="4">DUF4239 domain-containing protein</fullName>
    </recommendedName>
</protein>
<name>A0A1F7WE83_9BACT</name>
<proteinExistence type="predicted"/>
<feature type="transmembrane region" description="Helical" evidence="1">
    <location>
        <begin position="191"/>
        <end position="211"/>
    </location>
</feature>
<keyword evidence="1" id="KW-1133">Transmembrane helix</keyword>
<reference evidence="2 3" key="1">
    <citation type="journal article" date="2016" name="Nat. Commun.">
        <title>Thousands of microbial genomes shed light on interconnected biogeochemical processes in an aquifer system.</title>
        <authorList>
            <person name="Anantharaman K."/>
            <person name="Brown C.T."/>
            <person name="Hug L.A."/>
            <person name="Sharon I."/>
            <person name="Castelle C.J."/>
            <person name="Probst A.J."/>
            <person name="Thomas B.C."/>
            <person name="Singh A."/>
            <person name="Wilkins M.J."/>
            <person name="Karaoz U."/>
            <person name="Brodie E.L."/>
            <person name="Williams K.H."/>
            <person name="Hubbard S.S."/>
            <person name="Banfield J.F."/>
        </authorList>
    </citation>
    <scope>NUCLEOTIDE SEQUENCE [LARGE SCALE GENOMIC DNA]</scope>
</reference>
<dbReference type="STRING" id="1802424.A2480_02940"/>
<feature type="transmembrane region" description="Helical" evidence="1">
    <location>
        <begin position="7"/>
        <end position="23"/>
    </location>
</feature>
<organism evidence="2 3">
    <name type="scientific">Candidatus Uhrbacteria bacterium RIFOXYC2_FULL_47_19</name>
    <dbReference type="NCBI Taxonomy" id="1802424"/>
    <lineage>
        <taxon>Bacteria</taxon>
        <taxon>Candidatus Uhriibacteriota</taxon>
    </lineage>
</organism>
<dbReference type="EMBL" id="MGFG01000017">
    <property type="protein sequence ID" value="OGM01100.1"/>
    <property type="molecule type" value="Genomic_DNA"/>
</dbReference>
<dbReference type="AlphaFoldDB" id="A0A1F7WE83"/>
<feature type="transmembrane region" description="Helical" evidence="1">
    <location>
        <begin position="166"/>
        <end position="185"/>
    </location>
</feature>
<evidence type="ECO:0000256" key="1">
    <source>
        <dbReference type="SAM" id="Phobius"/>
    </source>
</evidence>